<name>A0A1K1LGX6_9BACT</name>
<feature type="region of interest" description="Disordered" evidence="1">
    <location>
        <begin position="1"/>
        <end position="84"/>
    </location>
</feature>
<protein>
    <submittedName>
        <fullName evidence="2">Uncharacterized protein</fullName>
    </submittedName>
</protein>
<keyword evidence="3" id="KW-1185">Reference proteome</keyword>
<evidence type="ECO:0000313" key="3">
    <source>
        <dbReference type="Proteomes" id="UP000186323"/>
    </source>
</evidence>
<evidence type="ECO:0000313" key="2">
    <source>
        <dbReference type="EMBL" id="SFV73972.1"/>
    </source>
</evidence>
<proteinExistence type="predicted"/>
<organism evidence="2 3">
    <name type="scientific">Desulfovibrio piger</name>
    <dbReference type="NCBI Taxonomy" id="901"/>
    <lineage>
        <taxon>Bacteria</taxon>
        <taxon>Pseudomonadati</taxon>
        <taxon>Thermodesulfobacteriota</taxon>
        <taxon>Desulfovibrionia</taxon>
        <taxon>Desulfovibrionales</taxon>
        <taxon>Desulfovibrionaceae</taxon>
        <taxon>Desulfovibrio</taxon>
    </lineage>
</organism>
<accession>A0A1K1LGX6</accession>
<dbReference type="EMBL" id="LT630450">
    <property type="protein sequence ID" value="SFV73972.1"/>
    <property type="molecule type" value="Genomic_DNA"/>
</dbReference>
<evidence type="ECO:0000256" key="1">
    <source>
        <dbReference type="SAM" id="MobiDB-lite"/>
    </source>
</evidence>
<dbReference type="KEGG" id="dpg:DESPIGER_2150"/>
<reference evidence="3" key="1">
    <citation type="submission" date="2016-10" db="EMBL/GenBank/DDBJ databases">
        <authorList>
            <person name="Wegmann U."/>
        </authorList>
    </citation>
    <scope>NUCLEOTIDE SEQUENCE [LARGE SCALE GENOMIC DNA]</scope>
</reference>
<gene>
    <name evidence="2" type="ORF">DESPIGER_2150</name>
</gene>
<dbReference type="Proteomes" id="UP000186323">
    <property type="component" value="Chromosome I"/>
</dbReference>
<dbReference type="AlphaFoldDB" id="A0A1K1LGX6"/>
<sequence>MAGKTTGGVRQRQASLRGLSCDAAGLGTRPLPGEYSPASGPVSRRPGPPQEGTPRQGIRQKTRWGTDGAGEGPPARRQGPFRLG</sequence>